<dbReference type="GO" id="GO:0032259">
    <property type="term" value="P:methylation"/>
    <property type="evidence" value="ECO:0007669"/>
    <property type="project" value="UniProtKB-KW"/>
</dbReference>
<sequence>MPMAAVQRPVKVIATALRDLYAYATFHSESGAYHFRGVYPTYQAAHASIPESAKKSFDDPSVAEYFANTHLVFNPSDYPVLFWLNQLMHRDQTLFDFGGGIGQSFYVYQEHFLSIPDCFRWIVCDVHALAERGRLLARQRGESRIEFTEDVALCSGVDLFLTCGTLQYLEADLGMILSRIEQPPRHVLVNRVPVYEGEPYFTVQHSTHSYSPYKVFNRDLFLEQMKQAGYEKVEQWYLHRSMSIPFHPDKSVPFYHGFYFRRKD</sequence>
<reference evidence="1 2" key="1">
    <citation type="journal article" date="2016" name="Int. J. Syst. Evol. Microbiol.">
        <title>Acidipila dinghuensis sp. nov., an acidobacterium isolated from forest soil.</title>
        <authorList>
            <person name="Jiang Y.W."/>
            <person name="Wang J."/>
            <person name="Chen M.H."/>
            <person name="Lv Y.Y."/>
            <person name="Qiu L.H."/>
        </authorList>
    </citation>
    <scope>NUCLEOTIDE SEQUENCE [LARGE SCALE GENOMIC DNA]</scope>
    <source>
        <strain evidence="1 2">DHOF10</strain>
    </source>
</reference>
<dbReference type="InterPro" id="IPR027612">
    <property type="entry name" value="Put_MTase_LIC12133"/>
</dbReference>
<organism evidence="1 2">
    <name type="scientific">Silvibacterium dinghuense</name>
    <dbReference type="NCBI Taxonomy" id="1560006"/>
    <lineage>
        <taxon>Bacteria</taxon>
        <taxon>Pseudomonadati</taxon>
        <taxon>Acidobacteriota</taxon>
        <taxon>Terriglobia</taxon>
        <taxon>Terriglobales</taxon>
        <taxon>Acidobacteriaceae</taxon>
        <taxon>Silvibacterium</taxon>
    </lineage>
</organism>
<dbReference type="NCBIfam" id="TIGR04325">
    <property type="entry name" value="MTase_LIC12133"/>
    <property type="match status" value="1"/>
</dbReference>
<accession>A0A4Q1SH38</accession>
<evidence type="ECO:0000313" key="2">
    <source>
        <dbReference type="Proteomes" id="UP000290253"/>
    </source>
</evidence>
<keyword evidence="1" id="KW-0808">Transferase</keyword>
<gene>
    <name evidence="1" type="ORF">ESZ00_02570</name>
</gene>
<dbReference type="EMBL" id="SDMK01000001">
    <property type="protein sequence ID" value="RXS96846.1"/>
    <property type="molecule type" value="Genomic_DNA"/>
</dbReference>
<dbReference type="EC" id="2.1.1.-" evidence="1"/>
<name>A0A4Q1SH38_9BACT</name>
<dbReference type="Proteomes" id="UP000290253">
    <property type="component" value="Unassembled WGS sequence"/>
</dbReference>
<dbReference type="GO" id="GO:0008168">
    <property type="term" value="F:methyltransferase activity"/>
    <property type="evidence" value="ECO:0007669"/>
    <property type="project" value="UniProtKB-KW"/>
</dbReference>
<keyword evidence="1" id="KW-0489">Methyltransferase</keyword>
<keyword evidence="2" id="KW-1185">Reference proteome</keyword>
<comment type="caution">
    <text evidence="1">The sequence shown here is derived from an EMBL/GenBank/DDBJ whole genome shotgun (WGS) entry which is preliminary data.</text>
</comment>
<protein>
    <submittedName>
        <fullName evidence="1">Methyltransferase, TIGR04325 family</fullName>
        <ecNumber evidence="1">2.1.1.-</ecNumber>
    </submittedName>
</protein>
<dbReference type="AlphaFoldDB" id="A0A4Q1SH38"/>
<evidence type="ECO:0000313" key="1">
    <source>
        <dbReference type="EMBL" id="RXS96846.1"/>
    </source>
</evidence>
<dbReference type="SUPFAM" id="SSF53335">
    <property type="entry name" value="S-adenosyl-L-methionine-dependent methyltransferases"/>
    <property type="match status" value="1"/>
</dbReference>
<proteinExistence type="predicted"/>
<dbReference type="InterPro" id="IPR029063">
    <property type="entry name" value="SAM-dependent_MTases_sf"/>
</dbReference>
<dbReference type="OrthoDB" id="118271at2"/>